<accession>A0ABS4JIN9</accession>
<dbReference type="InterPro" id="IPR029062">
    <property type="entry name" value="Class_I_gatase-like"/>
</dbReference>
<name>A0ABS4JIN9_9BACL</name>
<organism evidence="2 3">
    <name type="scientific">Paenibacillus shirakamiensis</name>
    <dbReference type="NCBI Taxonomy" id="1265935"/>
    <lineage>
        <taxon>Bacteria</taxon>
        <taxon>Bacillati</taxon>
        <taxon>Bacillota</taxon>
        <taxon>Bacilli</taxon>
        <taxon>Bacillales</taxon>
        <taxon>Paenibacillaceae</taxon>
        <taxon>Paenibacillus</taxon>
    </lineage>
</organism>
<gene>
    <name evidence="2" type="ORF">J2Z69_002618</name>
</gene>
<keyword evidence="3" id="KW-1185">Reference proteome</keyword>
<reference evidence="2 3" key="1">
    <citation type="submission" date="2021-03" db="EMBL/GenBank/DDBJ databases">
        <title>Genomic Encyclopedia of Type Strains, Phase IV (KMG-IV): sequencing the most valuable type-strain genomes for metagenomic binning, comparative biology and taxonomic classification.</title>
        <authorList>
            <person name="Goeker M."/>
        </authorList>
    </citation>
    <scope>NUCLEOTIDE SEQUENCE [LARGE SCALE GENOMIC DNA]</scope>
    <source>
        <strain evidence="2 3">DSM 26806</strain>
    </source>
</reference>
<dbReference type="Gene3D" id="2.60.40.1080">
    <property type="match status" value="2"/>
</dbReference>
<feature type="domain" description="BIG2" evidence="1">
    <location>
        <begin position="1007"/>
        <end position="1091"/>
    </location>
</feature>
<dbReference type="InterPro" id="IPR003343">
    <property type="entry name" value="Big_2"/>
</dbReference>
<evidence type="ECO:0000313" key="2">
    <source>
        <dbReference type="EMBL" id="MBP2001573.1"/>
    </source>
</evidence>
<dbReference type="InterPro" id="IPR008964">
    <property type="entry name" value="Invasin/intimin_cell_adhesion"/>
</dbReference>
<sequence length="1187" mass="131156">MKRMAYVIPILALLLLVTAVFFKVNAEIPKPYPLKILQIIDNNSTATSPYKTTDLTTLMSNLTGVTVTVEKVRMKHFVAMRDELDGKYDAIFVDTGLYSIAGVQGSSHETTDVMNDITKLKASQIVSSYINKGMLVMVHNDVMSKTDKKSNLYNLFAPFVTSPKSNVWFVGADQLKVPAGNKNTPLTDKLNANITLLKLRPRIDLDASNGQNMKPTDYATDQTKVYVAGDKLVFKFNVYNIENIKDRLIQSNLYLGIDKVLTFDENQMVASTSITGTSGEISYELPKAYSGLLYWRLDLVDQATKIKSYETGTIHFKDEKTVVRVLQILPGGENSSLLKGNNMNAAYLGSDSDDYKINLSVMQSSEFVTTGYKDLNGKYDMIVFGFRDEYNQFASLTAESAQAVHNFISTGQGVMFTHDTIFRDEADTSNKYWKLWVDNFQQDTGQIAPMTNLGLSAPNKSTSTTNVNDGLLTQYPFYLTKGLSTGTNERPLINLTHNQYFTLDLEDPTIVPWYNITGGKRDEEDSWNHFYTYSKGNVTYSGTGHTNSNFPDWEQRLFVNTMYRAFIGSNHAPTITVHAPLATDVIPSYQKLLVSYTANDLDLKDRNVTTGFKFIINGKETTMLPERSVQSGSVINMTFDNPLPEGGDMSIQIVARDRQGAESKVTVPIKIVKVTANLQTNRTLSANVINGKVEKNDTVTMHYTVTPKPIAYFKVKDNDQITIKNVQFSETLPTNLEIITLPVNSSAANFQKSGSLGAGYTISGNLNSIVYRLSADRLTYVADPISFDIAVKPTQNGIYTLRNSNLTFIDIGNSTTKSLQFPTYVFEAVTKLTKLTLDDYTLITGDKTRLIPRYEPNDASLLTYTWTSSNPEIVSVNENGIIETHAVGKAVITAKSIDGSNLTATSQITVIRPELIITGPHNVYKNQTISLNSSLILDGQNITSLKWTVLEGANFVQLSDPQNQWNTNIKGIASGKAVIGLVAQTESQVTHQKYTYNASYEINVSNPMTSIALEGSSEVQLGNQIDLKATFLPLDADQTPFTWKVTNVDGTPTTLASITTSNETAVLTGNDAGTVKVSVTAGTLTVEKLIDIRLLLQLPLSMTLQEGSPEYHLLNDLRPFGLKDTVRNQLIWTSKDSTIVKILNPTSGVIIAGQRGITAVTVTLKDHPNITATIVVKVDSKETDDRY</sequence>
<proteinExistence type="predicted"/>
<dbReference type="Pfam" id="PF16480">
    <property type="entry name" value="DUF5057"/>
    <property type="match status" value="1"/>
</dbReference>
<feature type="domain" description="BIG2" evidence="1">
    <location>
        <begin position="831"/>
        <end position="906"/>
    </location>
</feature>
<dbReference type="InterPro" id="IPR032480">
    <property type="entry name" value="DUF5057"/>
</dbReference>
<dbReference type="Gene3D" id="3.40.50.880">
    <property type="match status" value="1"/>
</dbReference>
<dbReference type="EMBL" id="JAGGLD010000004">
    <property type="protein sequence ID" value="MBP2001573.1"/>
    <property type="molecule type" value="Genomic_DNA"/>
</dbReference>
<protein>
    <recommendedName>
        <fullName evidence="1">BIG2 domain-containing protein</fullName>
    </recommendedName>
</protein>
<comment type="caution">
    <text evidence="2">The sequence shown here is derived from an EMBL/GenBank/DDBJ whole genome shotgun (WGS) entry which is preliminary data.</text>
</comment>
<dbReference type="Proteomes" id="UP001519288">
    <property type="component" value="Unassembled WGS sequence"/>
</dbReference>
<evidence type="ECO:0000313" key="3">
    <source>
        <dbReference type="Proteomes" id="UP001519288"/>
    </source>
</evidence>
<dbReference type="Pfam" id="PF26182">
    <property type="entry name" value="Ig_NUP210_5th"/>
    <property type="match status" value="1"/>
</dbReference>
<dbReference type="SMART" id="SM00635">
    <property type="entry name" value="BID_2"/>
    <property type="match status" value="2"/>
</dbReference>
<dbReference type="SUPFAM" id="SSF49373">
    <property type="entry name" value="Invasin/intimin cell-adhesion fragments"/>
    <property type="match status" value="2"/>
</dbReference>
<evidence type="ECO:0000259" key="1">
    <source>
        <dbReference type="SMART" id="SM00635"/>
    </source>
</evidence>